<sequence length="278" mass="30236">MQGIVGIDIGGTLTKVAYFDYNYELQLHYFYSNELSKVRDWIKENTFINEVCITGGKAEQFKQVIASDSLHTSYIVEFDATCLGVQYLLNKADYSLDNYIITNIGTGTSIHIVNNSGYFRAGGTGIGGGTLMGLCQLLTGLSDFKKIIEVSKHGSRSQLDIKVSDIYKGIVSPVDGDLTASNFGKAFLGDVVHSEISDVTATVQGLVGEVVTTLSIYIAETQNIDNIIYIGSTLSDNEPLKTIIGNYTAKNNKNPIFLKDHGFSGAVGALMRKRNLAE</sequence>
<keyword evidence="5" id="KW-0067">ATP-binding</keyword>
<evidence type="ECO:0000256" key="5">
    <source>
        <dbReference type="ARBA" id="ARBA00022840"/>
    </source>
</evidence>
<dbReference type="PANTHER" id="PTHR12280:SF20">
    <property type="entry name" value="4'-PHOSPHOPANTETHEINE PHOSPHATASE"/>
    <property type="match status" value="1"/>
</dbReference>
<dbReference type="GO" id="GO:0015937">
    <property type="term" value="P:coenzyme A biosynthetic process"/>
    <property type="evidence" value="ECO:0007669"/>
    <property type="project" value="UniProtKB-KW"/>
</dbReference>
<dbReference type="Proteomes" id="UP000027822">
    <property type="component" value="Unassembled WGS sequence"/>
</dbReference>
<keyword evidence="6" id="KW-0173">Coenzyme A biosynthesis</keyword>
<evidence type="ECO:0000313" key="8">
    <source>
        <dbReference type="Proteomes" id="UP000027822"/>
    </source>
</evidence>
<dbReference type="STRING" id="574376.BAMA_03850"/>
<dbReference type="RefSeq" id="WP_034640217.1">
    <property type="nucleotide sequence ID" value="NZ_CBCSJC010000017.1"/>
</dbReference>
<keyword evidence="1" id="KW-0963">Cytoplasm</keyword>
<organism evidence="7 8">
    <name type="scientific">Bacillus manliponensis</name>
    <dbReference type="NCBI Taxonomy" id="574376"/>
    <lineage>
        <taxon>Bacteria</taxon>
        <taxon>Bacillati</taxon>
        <taxon>Bacillota</taxon>
        <taxon>Bacilli</taxon>
        <taxon>Bacillales</taxon>
        <taxon>Bacillaceae</taxon>
        <taxon>Bacillus</taxon>
        <taxon>Bacillus cereus group</taxon>
    </lineage>
</organism>
<accession>A0A073JWH0</accession>
<dbReference type="NCBIfam" id="NF009842">
    <property type="entry name" value="PRK13317.1"/>
    <property type="match status" value="1"/>
</dbReference>
<dbReference type="PANTHER" id="PTHR12280">
    <property type="entry name" value="PANTOTHENATE KINASE"/>
    <property type="match status" value="1"/>
</dbReference>
<dbReference type="InterPro" id="IPR011602">
    <property type="entry name" value="Type_II_PanK_bac"/>
</dbReference>
<evidence type="ECO:0000256" key="4">
    <source>
        <dbReference type="ARBA" id="ARBA00022777"/>
    </source>
</evidence>
<evidence type="ECO:0000256" key="2">
    <source>
        <dbReference type="ARBA" id="ARBA00022679"/>
    </source>
</evidence>
<evidence type="ECO:0000313" key="7">
    <source>
        <dbReference type="EMBL" id="KEK18650.1"/>
    </source>
</evidence>
<dbReference type="InterPro" id="IPR043129">
    <property type="entry name" value="ATPase_NBD"/>
</dbReference>
<evidence type="ECO:0000256" key="1">
    <source>
        <dbReference type="ARBA" id="ARBA00022490"/>
    </source>
</evidence>
<dbReference type="GO" id="GO:0004594">
    <property type="term" value="F:pantothenate kinase activity"/>
    <property type="evidence" value="ECO:0007669"/>
    <property type="project" value="InterPro"/>
</dbReference>
<dbReference type="eggNOG" id="COG5146">
    <property type="taxonomic scope" value="Bacteria"/>
</dbReference>
<dbReference type="EMBL" id="JOTN01000012">
    <property type="protein sequence ID" value="KEK18650.1"/>
    <property type="molecule type" value="Genomic_DNA"/>
</dbReference>
<keyword evidence="2" id="KW-0808">Transferase</keyword>
<evidence type="ECO:0000256" key="3">
    <source>
        <dbReference type="ARBA" id="ARBA00022741"/>
    </source>
</evidence>
<keyword evidence="8" id="KW-1185">Reference proteome</keyword>
<dbReference type="PIRSF" id="PIRSF036940">
    <property type="entry name" value="PanK_bac_aCoA"/>
    <property type="match status" value="1"/>
</dbReference>
<comment type="caution">
    <text evidence="7">The sequence shown here is derived from an EMBL/GenBank/DDBJ whole genome shotgun (WGS) entry which is preliminary data.</text>
</comment>
<dbReference type="InterPro" id="IPR004567">
    <property type="entry name" value="Type_II_PanK"/>
</dbReference>
<dbReference type="AlphaFoldDB" id="A0A073JWH0"/>
<dbReference type="CDD" id="cd24085">
    <property type="entry name" value="ASKHA_NBD_PanK-II_bac"/>
    <property type="match status" value="1"/>
</dbReference>
<proteinExistence type="predicted"/>
<gene>
    <name evidence="7" type="ORF">BAMA_03850</name>
</gene>
<dbReference type="GO" id="GO:0005524">
    <property type="term" value="F:ATP binding"/>
    <property type="evidence" value="ECO:0007669"/>
    <property type="project" value="UniProtKB-KW"/>
</dbReference>
<protein>
    <submittedName>
        <fullName evidence="7">Pantothenate kinase</fullName>
    </submittedName>
</protein>
<dbReference type="SUPFAM" id="SSF53067">
    <property type="entry name" value="Actin-like ATPase domain"/>
    <property type="match status" value="1"/>
</dbReference>
<evidence type="ECO:0000256" key="6">
    <source>
        <dbReference type="ARBA" id="ARBA00022993"/>
    </source>
</evidence>
<dbReference type="OrthoDB" id="358216at2"/>
<dbReference type="Pfam" id="PF03630">
    <property type="entry name" value="Fumble"/>
    <property type="match status" value="1"/>
</dbReference>
<keyword evidence="4 7" id="KW-0418">Kinase</keyword>
<dbReference type="GO" id="GO:0005829">
    <property type="term" value="C:cytosol"/>
    <property type="evidence" value="ECO:0007669"/>
    <property type="project" value="TreeGrafter"/>
</dbReference>
<reference evidence="7 8" key="1">
    <citation type="submission" date="2014-06" db="EMBL/GenBank/DDBJ databases">
        <title>Draft genome sequence of Bacillus manliponensis JCM 15802 (MCCC 1A00708).</title>
        <authorList>
            <person name="Lai Q."/>
            <person name="Liu Y."/>
            <person name="Shao Z."/>
        </authorList>
    </citation>
    <scope>NUCLEOTIDE SEQUENCE [LARGE SCALE GENOMIC DNA]</scope>
    <source>
        <strain evidence="7 8">JCM 15802</strain>
    </source>
</reference>
<name>A0A073JWH0_9BACI</name>
<dbReference type="Gene3D" id="3.30.420.40">
    <property type="match status" value="2"/>
</dbReference>
<keyword evidence="3" id="KW-0547">Nucleotide-binding</keyword>